<reference evidence="2" key="1">
    <citation type="journal article" date="2007" name="PLoS Genet.">
        <title>Patterns and implications of gene gain and loss in the evolution of Prochlorococcus.</title>
        <authorList>
            <person name="Kettler G.C."/>
            <person name="Martiny A.C."/>
            <person name="Huang K."/>
            <person name="Zucker J."/>
            <person name="Coleman M.L."/>
            <person name="Rodrigue S."/>
            <person name="Chen F."/>
            <person name="Lapidus A."/>
            <person name="Ferriera S."/>
            <person name="Johnson J."/>
            <person name="Steglich C."/>
            <person name="Church G.M."/>
            <person name="Richardson P."/>
            <person name="Chisholm S.W."/>
        </authorList>
    </citation>
    <scope>NUCLEOTIDE SEQUENCE [LARGE SCALE GENOMIC DNA]</scope>
    <source>
        <strain evidence="2">NATL1A</strain>
    </source>
</reference>
<dbReference type="eggNOG" id="ENOG5030RHB">
    <property type="taxonomic scope" value="Bacteria"/>
</dbReference>
<name>A2C3D8_PROM1</name>
<dbReference type="EMBL" id="CP000553">
    <property type="protein sequence ID" value="ABM75998.1"/>
    <property type="molecule type" value="Genomic_DNA"/>
</dbReference>
<dbReference type="Proteomes" id="UP000002592">
    <property type="component" value="Chromosome"/>
</dbReference>
<dbReference type="HOGENOM" id="CLU_2846290_0_0_3"/>
<proteinExistence type="predicted"/>
<accession>A2C3D8</accession>
<organism evidence="1 2">
    <name type="scientific">Prochlorococcus marinus (strain NATL1A)</name>
    <dbReference type="NCBI Taxonomy" id="167555"/>
    <lineage>
        <taxon>Bacteria</taxon>
        <taxon>Bacillati</taxon>
        <taxon>Cyanobacteriota</taxon>
        <taxon>Cyanophyceae</taxon>
        <taxon>Synechococcales</taxon>
        <taxon>Prochlorococcaceae</taxon>
        <taxon>Prochlorococcus</taxon>
    </lineage>
</organism>
<evidence type="ECO:0000313" key="2">
    <source>
        <dbReference type="Proteomes" id="UP000002592"/>
    </source>
</evidence>
<gene>
    <name evidence="1" type="ordered locus">NATL1_14401</name>
</gene>
<sequence>MKCMSKRTLMSGFKLNIHAPGTGFTLMLLALTQVPVAIKTTAEIYCMEKLGQKYNSGVVAIIQCNGGK</sequence>
<dbReference type="KEGG" id="pme:NATL1_14401"/>
<dbReference type="AlphaFoldDB" id="A2C3D8"/>
<protein>
    <submittedName>
        <fullName evidence="1">Uncharacterized protein</fullName>
    </submittedName>
</protein>
<evidence type="ECO:0000313" key="1">
    <source>
        <dbReference type="EMBL" id="ABM75998.1"/>
    </source>
</evidence>